<keyword evidence="1" id="KW-0378">Hydrolase</keyword>
<dbReference type="Gene3D" id="3.40.50.1820">
    <property type="entry name" value="alpha/beta hydrolase"/>
    <property type="match status" value="1"/>
</dbReference>
<protein>
    <recommendedName>
        <fullName evidence="2">Alpha/beta hydrolase fold-3 domain-containing protein</fullName>
    </recommendedName>
</protein>
<proteinExistence type="predicted"/>
<dbReference type="InterPro" id="IPR029058">
    <property type="entry name" value="AB_hydrolase_fold"/>
</dbReference>
<evidence type="ECO:0000259" key="2">
    <source>
        <dbReference type="Pfam" id="PF07859"/>
    </source>
</evidence>
<keyword evidence="4" id="KW-1185">Reference proteome</keyword>
<dbReference type="STRING" id="92696.A0A4R0RNX2"/>
<feature type="domain" description="Alpha/beta hydrolase fold-3" evidence="2">
    <location>
        <begin position="111"/>
        <end position="355"/>
    </location>
</feature>
<accession>A0A4R0RNX2</accession>
<sequence length="387" mass="41978">MYLPASARPRRSWSYGKTILLKMFSLITFLGPLATRVGAIVVDPDHRAIMKGKGVKGVWIPPTPELVVGEVKKLAEQGNIESIQIPGYWHDKKRYDTPSDLPARPGEKVFMVLHGGAFIGGTASPNFPSLWSGLSTRLASCHPTINRSLAIEYRLTTGPPLAQAYPFPAALIDALAGYAYLVNHLGFSPENIIIGGDSAGANLAIALTRYLLETRSEPSLQLVAVPAPPFGLALLSPWVDLGDSHSVPNGALTNNLSSDYLLPVDGTMFKYARANYSHLLGFPAGSDTSRWISPASVHPSAEPASFRGFPKSFIAYGEAEIFYDSIKTLEKKMVADMGEDNVFVHGAKDAPHDFMILDFWEPEYSASFDAVAEWLNGIIPPVKPLGK</sequence>
<name>A0A4R0RNX2_9APHY</name>
<dbReference type="PANTHER" id="PTHR48081">
    <property type="entry name" value="AB HYDROLASE SUPERFAMILY PROTEIN C4A8.06C"/>
    <property type="match status" value="1"/>
</dbReference>
<dbReference type="Proteomes" id="UP000292702">
    <property type="component" value="Unassembled WGS sequence"/>
</dbReference>
<dbReference type="InterPro" id="IPR050300">
    <property type="entry name" value="GDXG_lipolytic_enzyme"/>
</dbReference>
<dbReference type="SUPFAM" id="SSF53474">
    <property type="entry name" value="alpha/beta-Hydrolases"/>
    <property type="match status" value="1"/>
</dbReference>
<evidence type="ECO:0000313" key="4">
    <source>
        <dbReference type="Proteomes" id="UP000292702"/>
    </source>
</evidence>
<evidence type="ECO:0000313" key="3">
    <source>
        <dbReference type="EMBL" id="TCD68803.1"/>
    </source>
</evidence>
<gene>
    <name evidence="3" type="ORF">EIP91_009817</name>
</gene>
<dbReference type="InterPro" id="IPR013094">
    <property type="entry name" value="AB_hydrolase_3"/>
</dbReference>
<organism evidence="3 4">
    <name type="scientific">Steccherinum ochraceum</name>
    <dbReference type="NCBI Taxonomy" id="92696"/>
    <lineage>
        <taxon>Eukaryota</taxon>
        <taxon>Fungi</taxon>
        <taxon>Dikarya</taxon>
        <taxon>Basidiomycota</taxon>
        <taxon>Agaricomycotina</taxon>
        <taxon>Agaricomycetes</taxon>
        <taxon>Polyporales</taxon>
        <taxon>Steccherinaceae</taxon>
        <taxon>Steccherinum</taxon>
    </lineage>
</organism>
<dbReference type="EMBL" id="RWJN01000057">
    <property type="protein sequence ID" value="TCD68803.1"/>
    <property type="molecule type" value="Genomic_DNA"/>
</dbReference>
<evidence type="ECO:0000256" key="1">
    <source>
        <dbReference type="ARBA" id="ARBA00022801"/>
    </source>
</evidence>
<comment type="caution">
    <text evidence="3">The sequence shown here is derived from an EMBL/GenBank/DDBJ whole genome shotgun (WGS) entry which is preliminary data.</text>
</comment>
<dbReference type="PANTHER" id="PTHR48081:SF8">
    <property type="entry name" value="ALPHA_BETA HYDROLASE FOLD-3 DOMAIN-CONTAINING PROTEIN-RELATED"/>
    <property type="match status" value="1"/>
</dbReference>
<dbReference type="Pfam" id="PF07859">
    <property type="entry name" value="Abhydrolase_3"/>
    <property type="match status" value="1"/>
</dbReference>
<dbReference type="AlphaFoldDB" id="A0A4R0RNX2"/>
<dbReference type="GO" id="GO:0016787">
    <property type="term" value="F:hydrolase activity"/>
    <property type="evidence" value="ECO:0007669"/>
    <property type="project" value="UniProtKB-KW"/>
</dbReference>
<dbReference type="OrthoDB" id="2152029at2759"/>
<reference evidence="3 4" key="1">
    <citation type="submission" date="2018-11" db="EMBL/GenBank/DDBJ databases">
        <title>Genome assembly of Steccherinum ochraceum LE-BIN_3174, the white-rot fungus of the Steccherinaceae family (The Residual Polyporoid clade, Polyporales, Basidiomycota).</title>
        <authorList>
            <person name="Fedorova T.V."/>
            <person name="Glazunova O.A."/>
            <person name="Landesman E.O."/>
            <person name="Moiseenko K.V."/>
            <person name="Psurtseva N.V."/>
            <person name="Savinova O.S."/>
            <person name="Shakhova N.V."/>
            <person name="Tyazhelova T.V."/>
            <person name="Vasina D.V."/>
        </authorList>
    </citation>
    <scope>NUCLEOTIDE SEQUENCE [LARGE SCALE GENOMIC DNA]</scope>
    <source>
        <strain evidence="3 4">LE-BIN_3174</strain>
    </source>
</reference>